<dbReference type="GO" id="GO:0098719">
    <property type="term" value="P:sodium ion import across plasma membrane"/>
    <property type="evidence" value="ECO:0007669"/>
    <property type="project" value="TreeGrafter"/>
</dbReference>
<dbReference type="NCBIfam" id="TIGR00831">
    <property type="entry name" value="a_cpa1"/>
    <property type="match status" value="1"/>
</dbReference>
<keyword evidence="8 10" id="KW-0472">Membrane</keyword>
<evidence type="ECO:0000256" key="1">
    <source>
        <dbReference type="ARBA" id="ARBA00004651"/>
    </source>
</evidence>
<keyword evidence="4 10" id="KW-0812">Transmembrane</keyword>
<reference evidence="12 13" key="1">
    <citation type="submission" date="2021-05" db="EMBL/GenBank/DDBJ databases">
        <title>A Polyphasic approach of four new species of the genus Ohtaekwangia: Ohtaekwangia histidinii sp. nov., Ohtaekwangia cretensis sp. nov., Ohtaekwangia indiensis sp. nov., Ohtaekwangia reichenbachii sp. nov. from diverse environment.</title>
        <authorList>
            <person name="Octaviana S."/>
        </authorList>
    </citation>
    <scope>NUCLEOTIDE SEQUENCE [LARGE SCALE GENOMIC DNA]</scope>
    <source>
        <strain evidence="12 13">PWU37</strain>
    </source>
</reference>
<comment type="similarity">
    <text evidence="10">Belongs to the monovalent cation:proton antiporter 1 (CPA1) transporter (TC 2.A.36) family.</text>
</comment>
<keyword evidence="9 10" id="KW-0739">Sodium transport</keyword>
<dbReference type="Proteomes" id="UP001319180">
    <property type="component" value="Unassembled WGS sequence"/>
</dbReference>
<evidence type="ECO:0000256" key="8">
    <source>
        <dbReference type="ARBA" id="ARBA00023136"/>
    </source>
</evidence>
<feature type="transmembrane region" description="Helical" evidence="10">
    <location>
        <begin position="267"/>
        <end position="286"/>
    </location>
</feature>
<dbReference type="EMBL" id="JAHESC010000033">
    <property type="protein sequence ID" value="MBT1688929.1"/>
    <property type="molecule type" value="Genomic_DNA"/>
</dbReference>
<feature type="domain" description="Cation/H+ exchanger transmembrane" evidence="11">
    <location>
        <begin position="10"/>
        <end position="405"/>
    </location>
</feature>
<dbReference type="GO" id="GO:0051453">
    <property type="term" value="P:regulation of intracellular pH"/>
    <property type="evidence" value="ECO:0007669"/>
    <property type="project" value="TreeGrafter"/>
</dbReference>
<dbReference type="InterPro" id="IPR004705">
    <property type="entry name" value="Cation/H_exchanger_CPA1_bac"/>
</dbReference>
<keyword evidence="10" id="KW-0050">Antiport</keyword>
<dbReference type="PANTHER" id="PTHR10110:SF86">
    <property type="entry name" value="SODIUM_HYDROGEN EXCHANGER 7"/>
    <property type="match status" value="1"/>
</dbReference>
<evidence type="ECO:0000259" key="11">
    <source>
        <dbReference type="Pfam" id="PF00999"/>
    </source>
</evidence>
<feature type="transmembrane region" description="Helical" evidence="10">
    <location>
        <begin position="183"/>
        <end position="203"/>
    </location>
</feature>
<evidence type="ECO:0000313" key="13">
    <source>
        <dbReference type="Proteomes" id="UP001319180"/>
    </source>
</evidence>
<evidence type="ECO:0000256" key="7">
    <source>
        <dbReference type="ARBA" id="ARBA00023065"/>
    </source>
</evidence>
<evidence type="ECO:0000256" key="2">
    <source>
        <dbReference type="ARBA" id="ARBA00022448"/>
    </source>
</evidence>
<dbReference type="GO" id="GO:0015386">
    <property type="term" value="F:potassium:proton antiporter activity"/>
    <property type="evidence" value="ECO:0007669"/>
    <property type="project" value="TreeGrafter"/>
</dbReference>
<keyword evidence="13" id="KW-1185">Reference proteome</keyword>
<protein>
    <submittedName>
        <fullName evidence="12">Na+/H+ antiporter</fullName>
    </submittedName>
</protein>
<proteinExistence type="inferred from homology"/>
<comment type="caution">
    <text evidence="12">The sequence shown here is derived from an EMBL/GenBank/DDBJ whole genome shotgun (WGS) entry which is preliminary data.</text>
</comment>
<dbReference type="Pfam" id="PF00999">
    <property type="entry name" value="Na_H_Exchanger"/>
    <property type="match status" value="1"/>
</dbReference>
<evidence type="ECO:0000256" key="6">
    <source>
        <dbReference type="ARBA" id="ARBA00023053"/>
    </source>
</evidence>
<evidence type="ECO:0000256" key="9">
    <source>
        <dbReference type="ARBA" id="ARBA00023201"/>
    </source>
</evidence>
<dbReference type="InterPro" id="IPR018422">
    <property type="entry name" value="Cation/H_exchanger_CPA1"/>
</dbReference>
<gene>
    <name evidence="12" type="ORF">KK078_20355</name>
</gene>
<evidence type="ECO:0000313" key="12">
    <source>
        <dbReference type="EMBL" id="MBT1688929.1"/>
    </source>
</evidence>
<evidence type="ECO:0000256" key="5">
    <source>
        <dbReference type="ARBA" id="ARBA00022989"/>
    </source>
</evidence>
<feature type="transmembrane region" description="Helical" evidence="10">
    <location>
        <begin position="28"/>
        <end position="47"/>
    </location>
</feature>
<feature type="transmembrane region" description="Helical" evidence="10">
    <location>
        <begin position="380"/>
        <end position="400"/>
    </location>
</feature>
<feature type="transmembrane region" description="Helical" evidence="10">
    <location>
        <begin position="223"/>
        <end position="247"/>
    </location>
</feature>
<keyword evidence="5 10" id="KW-1133">Transmembrane helix</keyword>
<comment type="caution">
    <text evidence="10">Lacks conserved residue(s) required for the propagation of feature annotation.</text>
</comment>
<accession>A0AAP2DBY7</accession>
<evidence type="ECO:0000256" key="10">
    <source>
        <dbReference type="RuleBase" id="RU366002"/>
    </source>
</evidence>
<dbReference type="GO" id="GO:0015385">
    <property type="term" value="F:sodium:proton antiporter activity"/>
    <property type="evidence" value="ECO:0007669"/>
    <property type="project" value="InterPro"/>
</dbReference>
<keyword evidence="2 10" id="KW-0813">Transport</keyword>
<organism evidence="12 13">
    <name type="scientific">Dawidia soli</name>
    <dbReference type="NCBI Taxonomy" id="2782352"/>
    <lineage>
        <taxon>Bacteria</taxon>
        <taxon>Pseudomonadati</taxon>
        <taxon>Bacteroidota</taxon>
        <taxon>Cytophagia</taxon>
        <taxon>Cytophagales</taxon>
        <taxon>Chryseotaleaceae</taxon>
        <taxon>Dawidia</taxon>
    </lineage>
</organism>
<feature type="transmembrane region" description="Helical" evidence="10">
    <location>
        <begin position="158"/>
        <end position="176"/>
    </location>
</feature>
<evidence type="ECO:0000256" key="3">
    <source>
        <dbReference type="ARBA" id="ARBA00022475"/>
    </source>
</evidence>
<dbReference type="InterPro" id="IPR006153">
    <property type="entry name" value="Cation/H_exchanger_TM"/>
</dbReference>
<dbReference type="AlphaFoldDB" id="A0AAP2DBY7"/>
<feature type="transmembrane region" description="Helical" evidence="10">
    <location>
        <begin position="54"/>
        <end position="71"/>
    </location>
</feature>
<comment type="subcellular location">
    <subcellularLocation>
        <location evidence="1 10">Cell membrane</location>
        <topology evidence="1 10">Multi-pass membrane protein</topology>
    </subcellularLocation>
</comment>
<dbReference type="RefSeq" id="WP_254092155.1">
    <property type="nucleotide sequence ID" value="NZ_JAHESC010000033.1"/>
</dbReference>
<keyword evidence="6 10" id="KW-0915">Sodium</keyword>
<dbReference type="GO" id="GO:0005886">
    <property type="term" value="C:plasma membrane"/>
    <property type="evidence" value="ECO:0007669"/>
    <property type="project" value="UniProtKB-SubCell"/>
</dbReference>
<dbReference type="Gene3D" id="6.10.140.1330">
    <property type="match status" value="1"/>
</dbReference>
<feature type="transmembrane region" description="Helical" evidence="10">
    <location>
        <begin position="342"/>
        <end position="368"/>
    </location>
</feature>
<sequence>MQNIATVIILLAVVTALAEVTDKIRVPYPILLVLAGIGIGLVPGLPVLSLDPDVAFLVFLPPVLYAAAWNTSWPDFKAAKRPITMLAIGCVIFTTCAVAWVAHTFIPGFGWAEGFVLGAIISPPDAVAATAATKGLAIPKRVVTILEGESLVNDATGLIAYRYAVVAVVTGAFSLWEAGFQFLLVAAGGIGLGLALGWLFKWIHNITPSNPTTDTVLTFLAPFVAYLLAEAVHVSGVLSVVTAGLMLGRSSSEMFSQQTRMQANSSWNTVLFILNGIIFILIGLQLPEIIRSMGDYAFWAWKYAVLISVAVIIGRIIWVYPSTYLPRILFRHIREQEPEPDVRLTTIIAWSGMRGVVSLAAALALPLVIGDGVAFPHRNLIIFLTFCVIFSTLVLQGLTLRPMIKLFGLKPDDKDYEDEQRARLKIAASVIEHIEENYALELSDAVLSQVKSKYEIRIERLRKDEPQRRMTEDQIREFHRIQQELLEKERRDMIRLRHDGKISDEILRKMEYELDLEETRLILERDLA</sequence>
<comment type="function">
    <text evidence="10">Na(+)/H(+) antiporter that extrudes sodium in exchange for external protons.</text>
</comment>
<name>A0AAP2DBY7_9BACT</name>
<keyword evidence="3 10" id="KW-1003">Cell membrane</keyword>
<feature type="transmembrane region" description="Helical" evidence="10">
    <location>
        <begin position="83"/>
        <end position="102"/>
    </location>
</feature>
<evidence type="ECO:0000256" key="4">
    <source>
        <dbReference type="ARBA" id="ARBA00022692"/>
    </source>
</evidence>
<keyword evidence="7 10" id="KW-0406">Ion transport</keyword>
<dbReference type="PANTHER" id="PTHR10110">
    <property type="entry name" value="SODIUM/HYDROGEN EXCHANGER"/>
    <property type="match status" value="1"/>
</dbReference>
<feature type="transmembrane region" description="Helical" evidence="10">
    <location>
        <begin position="298"/>
        <end position="321"/>
    </location>
</feature>